<gene>
    <name evidence="2" type="ORF">OBBRIDRAFT_807510</name>
</gene>
<evidence type="ECO:0000256" key="1">
    <source>
        <dbReference type="SAM" id="Phobius"/>
    </source>
</evidence>
<organism evidence="2 3">
    <name type="scientific">Obba rivulosa</name>
    <dbReference type="NCBI Taxonomy" id="1052685"/>
    <lineage>
        <taxon>Eukaryota</taxon>
        <taxon>Fungi</taxon>
        <taxon>Dikarya</taxon>
        <taxon>Basidiomycota</taxon>
        <taxon>Agaricomycotina</taxon>
        <taxon>Agaricomycetes</taxon>
        <taxon>Polyporales</taxon>
        <taxon>Gelatoporiaceae</taxon>
        <taxon>Obba</taxon>
    </lineage>
</organism>
<keyword evidence="1" id="KW-0812">Transmembrane</keyword>
<keyword evidence="1" id="KW-0472">Membrane</keyword>
<evidence type="ECO:0000313" key="3">
    <source>
        <dbReference type="Proteomes" id="UP000250043"/>
    </source>
</evidence>
<sequence length="148" mass="16436">MIVDSREKAADRTILTGWALYRSETSEARLPPQGLDFHANSAEEIAGASCRRCRDAFLIYAHSGGGRVGQRVLGLQHIEGRNHELASPSRVRQDACAIVNYSDETYVRIQFFVPFLIGVMTIALNVFGYGRWKGNAWGQINAEPPILT</sequence>
<evidence type="ECO:0000313" key="2">
    <source>
        <dbReference type="EMBL" id="OCH85470.1"/>
    </source>
</evidence>
<keyword evidence="3" id="KW-1185">Reference proteome</keyword>
<protein>
    <submittedName>
        <fullName evidence="2">Uncharacterized protein</fullName>
    </submittedName>
</protein>
<dbReference type="Proteomes" id="UP000250043">
    <property type="component" value="Unassembled WGS sequence"/>
</dbReference>
<name>A0A8E2AUB8_9APHY</name>
<accession>A0A8E2AUB8</accession>
<feature type="transmembrane region" description="Helical" evidence="1">
    <location>
        <begin position="109"/>
        <end position="129"/>
    </location>
</feature>
<reference evidence="2 3" key="1">
    <citation type="submission" date="2016-07" db="EMBL/GenBank/DDBJ databases">
        <title>Draft genome of the white-rot fungus Obba rivulosa 3A-2.</title>
        <authorList>
            <consortium name="DOE Joint Genome Institute"/>
            <person name="Miettinen O."/>
            <person name="Riley R."/>
            <person name="Acob R."/>
            <person name="Barry K."/>
            <person name="Cullen D."/>
            <person name="De Vries R."/>
            <person name="Hainaut M."/>
            <person name="Hatakka A."/>
            <person name="Henrissat B."/>
            <person name="Hilden K."/>
            <person name="Kuo R."/>
            <person name="Labutti K."/>
            <person name="Lipzen A."/>
            <person name="Makela M.R."/>
            <person name="Sandor L."/>
            <person name="Spatafora J.W."/>
            <person name="Grigoriev I.V."/>
            <person name="Hibbett D.S."/>
        </authorList>
    </citation>
    <scope>NUCLEOTIDE SEQUENCE [LARGE SCALE GENOMIC DNA]</scope>
    <source>
        <strain evidence="2 3">3A-2</strain>
    </source>
</reference>
<proteinExistence type="predicted"/>
<dbReference type="AlphaFoldDB" id="A0A8E2AUB8"/>
<keyword evidence="1" id="KW-1133">Transmembrane helix</keyword>
<dbReference type="EMBL" id="KV722582">
    <property type="protein sequence ID" value="OCH85470.1"/>
    <property type="molecule type" value="Genomic_DNA"/>
</dbReference>